<reference evidence="2 3" key="1">
    <citation type="submission" date="2020-08" db="EMBL/GenBank/DDBJ databases">
        <title>Genomic Encyclopedia of Type Strains, Phase IV (KMG-IV): sequencing the most valuable type-strain genomes for metagenomic binning, comparative biology and taxonomic classification.</title>
        <authorList>
            <person name="Goeker M."/>
        </authorList>
    </citation>
    <scope>NUCLEOTIDE SEQUENCE [LARGE SCALE GENOMIC DNA]</scope>
    <source>
        <strain evidence="2 3">DSM 29007</strain>
    </source>
</reference>
<feature type="signal peptide" evidence="1">
    <location>
        <begin position="1"/>
        <end position="19"/>
    </location>
</feature>
<sequence length="383" mass="41248">MARGRLAIALVSALLAACAGRDDAPADGPVAQWTLAPEPAVRIGGGDGADALYIATSALRMADGRIAVASAGAGQIRIFDGRGGLVDSVGRKGSGPGELRFPTWIGTRADSLLVWDSGRLSVFGPGGKFVRSAAPELGGALFPSVTGQYADGSLLVAVENQPSTTAAEGRPWRGTLRFIRVAPDGRVMDTVKVARSGERYSYSRGTTGRVAEDLPFGRRTVAAVAGNSLLFGTGEEYRIRAVQGAGDERELIRRAWTPRRVSPDDIRDYWARMVTVGGGERDDPQTTAVRARIPYPKTLPPYERMLVDTDGNIWVQDASLPHEWDGTSRWRVFSPEGALLSELALPGRLTIHQIGPDWILSTSLDDEQREIVRLDRYQRSPAT</sequence>
<name>A0A841H5A5_9BACT</name>
<keyword evidence="1" id="KW-0732">Signal</keyword>
<dbReference type="Proteomes" id="UP000582837">
    <property type="component" value="Unassembled WGS sequence"/>
</dbReference>
<dbReference type="RefSeq" id="WP_170038590.1">
    <property type="nucleotide sequence ID" value="NZ_JABDTL010000002.1"/>
</dbReference>
<feature type="chain" id="PRO_5032687225" description="6-bladed beta-propeller" evidence="1">
    <location>
        <begin position="20"/>
        <end position="383"/>
    </location>
</feature>
<protein>
    <recommendedName>
        <fullName evidence="4">6-bladed beta-propeller</fullName>
    </recommendedName>
</protein>
<proteinExistence type="predicted"/>
<dbReference type="SUPFAM" id="SSF101898">
    <property type="entry name" value="NHL repeat"/>
    <property type="match status" value="1"/>
</dbReference>
<dbReference type="Gene3D" id="2.120.10.30">
    <property type="entry name" value="TolB, C-terminal domain"/>
    <property type="match status" value="1"/>
</dbReference>
<evidence type="ECO:0000256" key="1">
    <source>
        <dbReference type="SAM" id="SignalP"/>
    </source>
</evidence>
<organism evidence="2 3">
    <name type="scientific">Longimicrobium terrae</name>
    <dbReference type="NCBI Taxonomy" id="1639882"/>
    <lineage>
        <taxon>Bacteria</taxon>
        <taxon>Pseudomonadati</taxon>
        <taxon>Gemmatimonadota</taxon>
        <taxon>Longimicrobiia</taxon>
        <taxon>Longimicrobiales</taxon>
        <taxon>Longimicrobiaceae</taxon>
        <taxon>Longimicrobium</taxon>
    </lineage>
</organism>
<dbReference type="AlphaFoldDB" id="A0A841H5A5"/>
<dbReference type="InterPro" id="IPR011042">
    <property type="entry name" value="6-blade_b-propeller_TolB-like"/>
</dbReference>
<keyword evidence="3" id="KW-1185">Reference proteome</keyword>
<evidence type="ECO:0000313" key="3">
    <source>
        <dbReference type="Proteomes" id="UP000582837"/>
    </source>
</evidence>
<accession>A0A841H5A5</accession>
<comment type="caution">
    <text evidence="2">The sequence shown here is derived from an EMBL/GenBank/DDBJ whole genome shotgun (WGS) entry which is preliminary data.</text>
</comment>
<gene>
    <name evidence="2" type="ORF">HNQ61_004924</name>
</gene>
<dbReference type="EMBL" id="JACHIA010000022">
    <property type="protein sequence ID" value="MBB6073257.1"/>
    <property type="molecule type" value="Genomic_DNA"/>
</dbReference>
<evidence type="ECO:0008006" key="4">
    <source>
        <dbReference type="Google" id="ProtNLM"/>
    </source>
</evidence>
<evidence type="ECO:0000313" key="2">
    <source>
        <dbReference type="EMBL" id="MBB6073257.1"/>
    </source>
</evidence>
<dbReference type="PROSITE" id="PS51257">
    <property type="entry name" value="PROKAR_LIPOPROTEIN"/>
    <property type="match status" value="1"/>
</dbReference>